<keyword evidence="4" id="KW-0804">Transcription</keyword>
<evidence type="ECO:0000256" key="2">
    <source>
        <dbReference type="ARBA" id="ARBA00023015"/>
    </source>
</evidence>
<name>A0A4P6K0P8_KTERU</name>
<feature type="domain" description="HTH lysR-type" evidence="5">
    <location>
        <begin position="4"/>
        <end position="61"/>
    </location>
</feature>
<keyword evidence="3" id="KW-0238">DNA-binding</keyword>
<dbReference type="FunFam" id="1.10.10.10:FF:000001">
    <property type="entry name" value="LysR family transcriptional regulator"/>
    <property type="match status" value="1"/>
</dbReference>
<dbReference type="PANTHER" id="PTHR30126:SF5">
    <property type="entry name" value="HTH-TYPE TRANSCRIPTIONAL ACTIVATOR CMPR"/>
    <property type="match status" value="1"/>
</dbReference>
<dbReference type="EMBL" id="CP035758">
    <property type="protein sequence ID" value="QBD81758.1"/>
    <property type="molecule type" value="Genomic_DNA"/>
</dbReference>
<dbReference type="Proteomes" id="UP000290365">
    <property type="component" value="Chromosome"/>
</dbReference>
<dbReference type="InterPro" id="IPR036388">
    <property type="entry name" value="WH-like_DNA-bd_sf"/>
</dbReference>
<evidence type="ECO:0000259" key="5">
    <source>
        <dbReference type="PROSITE" id="PS50931"/>
    </source>
</evidence>
<dbReference type="Gene3D" id="3.40.190.10">
    <property type="entry name" value="Periplasmic binding protein-like II"/>
    <property type="match status" value="2"/>
</dbReference>
<dbReference type="SUPFAM" id="SSF46785">
    <property type="entry name" value="Winged helix' DNA-binding domain"/>
    <property type="match status" value="1"/>
</dbReference>
<dbReference type="GO" id="GO:0000976">
    <property type="term" value="F:transcription cis-regulatory region binding"/>
    <property type="evidence" value="ECO:0007669"/>
    <property type="project" value="TreeGrafter"/>
</dbReference>
<accession>A0A4P6K0P8</accession>
<evidence type="ECO:0000313" key="6">
    <source>
        <dbReference type="EMBL" id="QBD81758.1"/>
    </source>
</evidence>
<keyword evidence="2" id="KW-0805">Transcription regulation</keyword>
<evidence type="ECO:0000256" key="4">
    <source>
        <dbReference type="ARBA" id="ARBA00023163"/>
    </source>
</evidence>
<reference evidence="6 7" key="1">
    <citation type="submission" date="2019-01" db="EMBL/GenBank/DDBJ databases">
        <title>Ktedonosporobacter rubrisoli SCAWS-G2.</title>
        <authorList>
            <person name="Huang Y."/>
            <person name="Yan B."/>
        </authorList>
    </citation>
    <scope>NUCLEOTIDE SEQUENCE [LARGE SCALE GENOMIC DNA]</scope>
    <source>
        <strain evidence="6 7">SCAWS-G2</strain>
    </source>
</reference>
<dbReference type="GO" id="GO:0003700">
    <property type="term" value="F:DNA-binding transcription factor activity"/>
    <property type="evidence" value="ECO:0007669"/>
    <property type="project" value="InterPro"/>
</dbReference>
<dbReference type="InterPro" id="IPR000847">
    <property type="entry name" value="LysR_HTH_N"/>
</dbReference>
<evidence type="ECO:0000256" key="1">
    <source>
        <dbReference type="ARBA" id="ARBA00009437"/>
    </source>
</evidence>
<dbReference type="InterPro" id="IPR036390">
    <property type="entry name" value="WH_DNA-bd_sf"/>
</dbReference>
<dbReference type="OrthoDB" id="9785745at2"/>
<evidence type="ECO:0000256" key="3">
    <source>
        <dbReference type="ARBA" id="ARBA00023125"/>
    </source>
</evidence>
<protein>
    <submittedName>
        <fullName evidence="6">LysR family transcriptional regulator</fullName>
    </submittedName>
</protein>
<dbReference type="PROSITE" id="PS50931">
    <property type="entry name" value="HTH_LYSR"/>
    <property type="match status" value="1"/>
</dbReference>
<dbReference type="PANTHER" id="PTHR30126">
    <property type="entry name" value="HTH-TYPE TRANSCRIPTIONAL REGULATOR"/>
    <property type="match status" value="1"/>
</dbReference>
<dbReference type="Pfam" id="PF03466">
    <property type="entry name" value="LysR_substrate"/>
    <property type="match status" value="1"/>
</dbReference>
<dbReference type="Gene3D" id="1.10.10.10">
    <property type="entry name" value="Winged helix-like DNA-binding domain superfamily/Winged helix DNA-binding domain"/>
    <property type="match status" value="1"/>
</dbReference>
<keyword evidence="7" id="KW-1185">Reference proteome</keyword>
<gene>
    <name evidence="6" type="ORF">EPA93_39615</name>
</gene>
<dbReference type="RefSeq" id="WP_129892819.1">
    <property type="nucleotide sequence ID" value="NZ_CP035758.1"/>
</dbReference>
<sequence length="319" mass="35219">MRNINLHQLATFQVVAKHCSYVRAAEELHFSQPAVSAQIRQLEESMGVKLFDKIGRKTHLTQAGEELYLYSQKIFSLIDETLETMEALRSPYNGRLSVGADTTVGTYVIPGILGKFHQVYPEVEITLEVVNRGYLVDALINNRIDMVIMGKIPTEVPVFVAPFAPNELVLVAPPTHRLAGCINVPFAELAREHFLLREFGSGTRAALEGAFQEAGLPLQVSMQVGNNSAIKQGVAAGLGIALISRVALDMELETKRLVILDVEGFPIMRQWRLVHLKDKNLSATARAFKSFMLQHADLSMRSHSPITSATMSRGLAGKQ</sequence>
<organism evidence="6 7">
    <name type="scientific">Ktedonosporobacter rubrisoli</name>
    <dbReference type="NCBI Taxonomy" id="2509675"/>
    <lineage>
        <taxon>Bacteria</taxon>
        <taxon>Bacillati</taxon>
        <taxon>Chloroflexota</taxon>
        <taxon>Ktedonobacteria</taxon>
        <taxon>Ktedonobacterales</taxon>
        <taxon>Ktedonosporobacteraceae</taxon>
        <taxon>Ktedonosporobacter</taxon>
    </lineage>
</organism>
<proteinExistence type="inferred from homology"/>
<dbReference type="Pfam" id="PF00126">
    <property type="entry name" value="HTH_1"/>
    <property type="match status" value="1"/>
</dbReference>
<comment type="similarity">
    <text evidence="1">Belongs to the LysR transcriptional regulatory family.</text>
</comment>
<dbReference type="KEGG" id="kbs:EPA93_39615"/>
<dbReference type="AlphaFoldDB" id="A0A4P6K0P8"/>
<dbReference type="SUPFAM" id="SSF53850">
    <property type="entry name" value="Periplasmic binding protein-like II"/>
    <property type="match status" value="1"/>
</dbReference>
<dbReference type="PRINTS" id="PR00039">
    <property type="entry name" value="HTHLYSR"/>
</dbReference>
<evidence type="ECO:0000313" key="7">
    <source>
        <dbReference type="Proteomes" id="UP000290365"/>
    </source>
</evidence>
<dbReference type="InterPro" id="IPR005119">
    <property type="entry name" value="LysR_subst-bd"/>
</dbReference>